<gene>
    <name evidence="1" type="ORF">OMM_07349</name>
</gene>
<evidence type="ECO:0000313" key="1">
    <source>
        <dbReference type="EMBL" id="ETR72737.1"/>
    </source>
</evidence>
<dbReference type="EMBL" id="ATBP01000118">
    <property type="protein sequence ID" value="ETR72737.1"/>
    <property type="molecule type" value="Genomic_DNA"/>
</dbReference>
<accession>A0A1V1PCW8</accession>
<dbReference type="AlphaFoldDB" id="A0A1V1PCW8"/>
<evidence type="ECO:0000313" key="2">
    <source>
        <dbReference type="Proteomes" id="UP000189670"/>
    </source>
</evidence>
<comment type="caution">
    <text evidence="1">The sequence shown here is derived from an EMBL/GenBank/DDBJ whole genome shotgun (WGS) entry which is preliminary data.</text>
</comment>
<protein>
    <recommendedName>
        <fullName evidence="3">Integrase SAM-like N-terminal domain-containing protein</fullName>
    </recommendedName>
</protein>
<dbReference type="Proteomes" id="UP000189670">
    <property type="component" value="Unassembled WGS sequence"/>
</dbReference>
<reference evidence="2" key="1">
    <citation type="submission" date="2012-11" db="EMBL/GenBank/DDBJ databases">
        <authorList>
            <person name="Lucero-Rivera Y.E."/>
            <person name="Tovar-Ramirez D."/>
        </authorList>
    </citation>
    <scope>NUCLEOTIDE SEQUENCE [LARGE SCALE GENOMIC DNA]</scope>
    <source>
        <strain evidence="2">Araruama</strain>
    </source>
</reference>
<sequence length="138" mass="16381">MNMIFKSHFAQNIQDMLEYKKALGHNTSSYSWNLQNFDRFCRKFYPDETVLTQELAFAWCNAMEKESKSSYRMHAIREFGKFLAASDIEAYVFPTMLIGNHRAELPYLFTDEELKLFLQLPTSLPLVRHHRFLNTPFL</sequence>
<proteinExistence type="predicted"/>
<name>A0A1V1PCW8_9BACT</name>
<evidence type="ECO:0008006" key="3">
    <source>
        <dbReference type="Google" id="ProtNLM"/>
    </source>
</evidence>
<organism evidence="1 2">
    <name type="scientific">Candidatus Magnetoglobus multicellularis str. Araruama</name>
    <dbReference type="NCBI Taxonomy" id="890399"/>
    <lineage>
        <taxon>Bacteria</taxon>
        <taxon>Pseudomonadati</taxon>
        <taxon>Thermodesulfobacteriota</taxon>
        <taxon>Desulfobacteria</taxon>
        <taxon>Desulfobacterales</taxon>
        <taxon>Desulfobacteraceae</taxon>
        <taxon>Candidatus Magnetoglobus</taxon>
    </lineage>
</organism>